<evidence type="ECO:0000313" key="9">
    <source>
        <dbReference type="Proteomes" id="UP000562254"/>
    </source>
</evidence>
<evidence type="ECO:0000259" key="7">
    <source>
        <dbReference type="PROSITE" id="PS50893"/>
    </source>
</evidence>
<evidence type="ECO:0000256" key="4">
    <source>
        <dbReference type="ARBA" id="ARBA00022741"/>
    </source>
</evidence>
<dbReference type="InterPro" id="IPR017871">
    <property type="entry name" value="ABC_transporter-like_CS"/>
</dbReference>
<keyword evidence="4" id="KW-0547">Nucleotide-binding</keyword>
<dbReference type="GO" id="GO:0016887">
    <property type="term" value="F:ATP hydrolysis activity"/>
    <property type="evidence" value="ECO:0007669"/>
    <property type="project" value="InterPro"/>
</dbReference>
<dbReference type="Proteomes" id="UP000562254">
    <property type="component" value="Unassembled WGS sequence"/>
</dbReference>
<dbReference type="InterPro" id="IPR027417">
    <property type="entry name" value="P-loop_NTPase"/>
</dbReference>
<dbReference type="GO" id="GO:0055085">
    <property type="term" value="P:transmembrane transport"/>
    <property type="evidence" value="ECO:0007669"/>
    <property type="project" value="UniProtKB-ARBA"/>
</dbReference>
<dbReference type="Gene3D" id="3.40.50.300">
    <property type="entry name" value="P-loop containing nucleotide triphosphate hydrolases"/>
    <property type="match status" value="1"/>
</dbReference>
<keyword evidence="5 8" id="KW-0067">ATP-binding</keyword>
<dbReference type="InterPro" id="IPR003439">
    <property type="entry name" value="ABC_transporter-like_ATP-bd"/>
</dbReference>
<name>A0A840XJG4_9PROT</name>
<dbReference type="EMBL" id="JACIJE010000001">
    <property type="protein sequence ID" value="MBB5688056.1"/>
    <property type="molecule type" value="Genomic_DNA"/>
</dbReference>
<evidence type="ECO:0000313" key="8">
    <source>
        <dbReference type="EMBL" id="MBB5688056.1"/>
    </source>
</evidence>
<dbReference type="PROSITE" id="PS00211">
    <property type="entry name" value="ABC_TRANSPORTER_1"/>
    <property type="match status" value="1"/>
</dbReference>
<dbReference type="SMART" id="SM00382">
    <property type="entry name" value="AAA"/>
    <property type="match status" value="1"/>
</dbReference>
<dbReference type="InterPro" id="IPR003593">
    <property type="entry name" value="AAA+_ATPase"/>
</dbReference>
<evidence type="ECO:0000256" key="2">
    <source>
        <dbReference type="ARBA" id="ARBA00005417"/>
    </source>
</evidence>
<gene>
    <name evidence="8" type="ORF">FHS88_000166</name>
</gene>
<dbReference type="NCBIfam" id="TIGR01727">
    <property type="entry name" value="oligo_HPY"/>
    <property type="match status" value="1"/>
</dbReference>
<sequence>MAEPLLQVRGLEVHFPIRSAMLRRRIGTVRAVDGVDLEVARGETLALVGESGCGKTTTGKSILRLIEPTGGSIRFAGEEIARHPPARLAPFRRRMQIVFQDPYASLNPRMTVGGILAAPFEIHRIGDAKDRAERVAALLRTVGLPPEAARRYPHEFSGGQRQRIGIARALALEPELVIGDEPVSALDVSIQAQIINLMKRLQAELGLAYIMISHNLAVVSHVADRVAVMYLGRVVETAPREALFFDARHPYTQALLSAVPEPVPGRRRARQVPQGDVPSPANPPPGCHFHPRCPLAIARCAQEAPAPRIVAPGHAVACHLVSP</sequence>
<dbReference type="SUPFAM" id="SSF52540">
    <property type="entry name" value="P-loop containing nucleoside triphosphate hydrolases"/>
    <property type="match status" value="1"/>
</dbReference>
<reference evidence="8 9" key="1">
    <citation type="submission" date="2020-08" db="EMBL/GenBank/DDBJ databases">
        <title>Genomic Encyclopedia of Type Strains, Phase IV (KMG-IV): sequencing the most valuable type-strain genomes for metagenomic binning, comparative biology and taxonomic classification.</title>
        <authorList>
            <person name="Goeker M."/>
        </authorList>
    </citation>
    <scope>NUCLEOTIDE SEQUENCE [LARGE SCALE GENOMIC DNA]</scope>
    <source>
        <strain evidence="8 9">DSM 25895</strain>
    </source>
</reference>
<comment type="subcellular location">
    <subcellularLocation>
        <location evidence="1">Cell inner membrane</location>
        <topology evidence="1">Peripheral membrane protein</topology>
    </subcellularLocation>
</comment>
<accession>A0A840XJG4</accession>
<evidence type="ECO:0000256" key="3">
    <source>
        <dbReference type="ARBA" id="ARBA00022448"/>
    </source>
</evidence>
<dbReference type="InterPro" id="IPR013563">
    <property type="entry name" value="Oligopep_ABC_C"/>
</dbReference>
<comment type="similarity">
    <text evidence="2">Belongs to the ABC transporter superfamily.</text>
</comment>
<evidence type="ECO:0000256" key="1">
    <source>
        <dbReference type="ARBA" id="ARBA00004417"/>
    </source>
</evidence>
<feature type="domain" description="ABC transporter" evidence="7">
    <location>
        <begin position="17"/>
        <end position="256"/>
    </location>
</feature>
<dbReference type="PANTHER" id="PTHR43776">
    <property type="entry name" value="TRANSPORT ATP-BINDING PROTEIN"/>
    <property type="match status" value="1"/>
</dbReference>
<protein>
    <submittedName>
        <fullName evidence="8">Oligopeptide/dipeptide ABC transporter ATP-binding protein</fullName>
    </submittedName>
</protein>
<dbReference type="FunFam" id="3.40.50.300:FF:000016">
    <property type="entry name" value="Oligopeptide ABC transporter ATP-binding component"/>
    <property type="match status" value="1"/>
</dbReference>
<dbReference type="GO" id="GO:0005886">
    <property type="term" value="C:plasma membrane"/>
    <property type="evidence" value="ECO:0007669"/>
    <property type="project" value="UniProtKB-SubCell"/>
</dbReference>
<evidence type="ECO:0000256" key="5">
    <source>
        <dbReference type="ARBA" id="ARBA00022840"/>
    </source>
</evidence>
<dbReference type="PROSITE" id="PS50893">
    <property type="entry name" value="ABC_TRANSPORTER_2"/>
    <property type="match status" value="1"/>
</dbReference>
<dbReference type="RefSeq" id="WP_184480356.1">
    <property type="nucleotide sequence ID" value="NZ_JAAEDJ010000034.1"/>
</dbReference>
<dbReference type="CDD" id="cd03257">
    <property type="entry name" value="ABC_NikE_OppD_transporters"/>
    <property type="match status" value="1"/>
</dbReference>
<dbReference type="PANTHER" id="PTHR43776:SF7">
    <property type="entry name" value="D,D-DIPEPTIDE TRANSPORT ATP-BINDING PROTEIN DDPF-RELATED"/>
    <property type="match status" value="1"/>
</dbReference>
<comment type="caution">
    <text evidence="8">The sequence shown here is derived from an EMBL/GenBank/DDBJ whole genome shotgun (WGS) entry which is preliminary data.</text>
</comment>
<organism evidence="8 9">
    <name type="scientific">Neoroseomonas alkaliterrae</name>
    <dbReference type="NCBI Taxonomy" id="1452450"/>
    <lineage>
        <taxon>Bacteria</taxon>
        <taxon>Pseudomonadati</taxon>
        <taxon>Pseudomonadota</taxon>
        <taxon>Alphaproteobacteria</taxon>
        <taxon>Acetobacterales</taxon>
        <taxon>Acetobacteraceae</taxon>
        <taxon>Neoroseomonas</taxon>
    </lineage>
</organism>
<feature type="region of interest" description="Disordered" evidence="6">
    <location>
        <begin position="265"/>
        <end position="285"/>
    </location>
</feature>
<dbReference type="Pfam" id="PF00005">
    <property type="entry name" value="ABC_tran"/>
    <property type="match status" value="1"/>
</dbReference>
<dbReference type="GO" id="GO:0005524">
    <property type="term" value="F:ATP binding"/>
    <property type="evidence" value="ECO:0007669"/>
    <property type="project" value="UniProtKB-KW"/>
</dbReference>
<dbReference type="AlphaFoldDB" id="A0A840XJG4"/>
<keyword evidence="9" id="KW-1185">Reference proteome</keyword>
<dbReference type="InterPro" id="IPR050319">
    <property type="entry name" value="ABC_transp_ATP-bind"/>
</dbReference>
<evidence type="ECO:0000256" key="6">
    <source>
        <dbReference type="SAM" id="MobiDB-lite"/>
    </source>
</evidence>
<proteinExistence type="inferred from homology"/>
<dbReference type="GO" id="GO:0015833">
    <property type="term" value="P:peptide transport"/>
    <property type="evidence" value="ECO:0007669"/>
    <property type="project" value="InterPro"/>
</dbReference>
<keyword evidence="3" id="KW-0813">Transport</keyword>
<dbReference type="Pfam" id="PF08352">
    <property type="entry name" value="oligo_HPY"/>
    <property type="match status" value="1"/>
</dbReference>